<dbReference type="GO" id="GO:0005886">
    <property type="term" value="C:plasma membrane"/>
    <property type="evidence" value="ECO:0007669"/>
    <property type="project" value="TreeGrafter"/>
</dbReference>
<feature type="transmembrane region" description="Helical" evidence="3">
    <location>
        <begin position="62"/>
        <end position="80"/>
    </location>
</feature>
<feature type="transmembrane region" description="Helical" evidence="3">
    <location>
        <begin position="22"/>
        <end position="50"/>
    </location>
</feature>
<dbReference type="GO" id="GO:0012505">
    <property type="term" value="C:endomembrane system"/>
    <property type="evidence" value="ECO:0007669"/>
    <property type="project" value="UniProtKB-SubCell"/>
</dbReference>
<name>A4TVR4_9PROT</name>
<dbReference type="GO" id="GO:0015207">
    <property type="term" value="F:adenine transmembrane transporter activity"/>
    <property type="evidence" value="ECO:0007669"/>
    <property type="project" value="TreeGrafter"/>
</dbReference>
<keyword evidence="2" id="KW-0813">Transport</keyword>
<dbReference type="PANTHER" id="PTHR43337">
    <property type="entry name" value="XANTHINE/URACIL PERMEASE C887.17-RELATED"/>
    <property type="match status" value="1"/>
</dbReference>
<evidence type="ECO:0000256" key="3">
    <source>
        <dbReference type="SAM" id="Phobius"/>
    </source>
</evidence>
<dbReference type="EMBL" id="CU459003">
    <property type="protein sequence ID" value="CAM74721.1"/>
    <property type="molecule type" value="Genomic_DNA"/>
</dbReference>
<dbReference type="PANTHER" id="PTHR43337:SF1">
    <property type="entry name" value="XANTHINE_URACIL PERMEASE C887.17-RELATED"/>
    <property type="match status" value="1"/>
</dbReference>
<keyword evidence="3" id="KW-0812">Transmembrane</keyword>
<organism evidence="4">
    <name type="scientific">Magnetospirillum gryphiswaldense</name>
    <dbReference type="NCBI Taxonomy" id="55518"/>
    <lineage>
        <taxon>Bacteria</taxon>
        <taxon>Pseudomonadati</taxon>
        <taxon>Pseudomonadota</taxon>
        <taxon>Alphaproteobacteria</taxon>
        <taxon>Rhodospirillales</taxon>
        <taxon>Rhodospirillaceae</taxon>
        <taxon>Magnetospirillum</taxon>
    </lineage>
</organism>
<sequence>MFVACLMARGLADIAWDDLTEAVPAVVTALAMPLTFSIAHGISFGFIAFVGIKVLAGRWRDVSPTVALLAVAFVLKYALLG</sequence>
<evidence type="ECO:0000256" key="1">
    <source>
        <dbReference type="ARBA" id="ARBA00004127"/>
    </source>
</evidence>
<proteinExistence type="predicted"/>
<dbReference type="AlphaFoldDB" id="A4TVR4"/>
<gene>
    <name evidence="4" type="ORF">MGR_1811</name>
</gene>
<reference evidence="4" key="1">
    <citation type="journal article" date="2007" name="J. Bacteriol.">
        <title>Comparative genome analysis of four magnetotactic bacteria reveals a complex set of group-specific genes implicated in magnetosome biomineralization and function.</title>
        <authorList>
            <person name="Richter M."/>
            <person name="Kube M."/>
            <person name="Bazylinski D.A."/>
            <person name="Lombardot T."/>
            <person name="Gloeckner F.O."/>
            <person name="Reinhardt R."/>
            <person name="Schueler D."/>
        </authorList>
    </citation>
    <scope>NUCLEOTIDE SEQUENCE</scope>
    <source>
        <strain evidence="4">MSR-1</strain>
    </source>
</reference>
<keyword evidence="3" id="KW-0472">Membrane</keyword>
<comment type="subcellular location">
    <subcellularLocation>
        <location evidence="1">Endomembrane system</location>
        <topology evidence="1">Multi-pass membrane protein</topology>
    </subcellularLocation>
</comment>
<accession>A4TVR4</accession>
<dbReference type="InterPro" id="IPR045018">
    <property type="entry name" value="Azg-like"/>
</dbReference>
<keyword evidence="3" id="KW-1133">Transmembrane helix</keyword>
<protein>
    <submittedName>
        <fullName evidence="4">Xanthine/uracil permease family protein</fullName>
    </submittedName>
</protein>
<evidence type="ECO:0000313" key="4">
    <source>
        <dbReference type="EMBL" id="CAM74721.1"/>
    </source>
</evidence>
<evidence type="ECO:0000256" key="2">
    <source>
        <dbReference type="ARBA" id="ARBA00022448"/>
    </source>
</evidence>